<evidence type="ECO:0000256" key="9">
    <source>
        <dbReference type="SAM" id="MobiDB-lite"/>
    </source>
</evidence>
<keyword evidence="2 8" id="KW-0699">rRNA-binding</keyword>
<feature type="region of interest" description="Disordered" evidence="9">
    <location>
        <begin position="97"/>
        <end position="122"/>
    </location>
</feature>
<dbReference type="Proteomes" id="UP000595362">
    <property type="component" value="Chromosome"/>
</dbReference>
<dbReference type="GO" id="GO:0006412">
    <property type="term" value="P:translation"/>
    <property type="evidence" value="ECO:0007669"/>
    <property type="project" value="UniProtKB-UniRule"/>
</dbReference>
<dbReference type="SUPFAM" id="SSF54995">
    <property type="entry name" value="Ribosomal protein S6"/>
    <property type="match status" value="1"/>
</dbReference>
<evidence type="ECO:0000256" key="3">
    <source>
        <dbReference type="ARBA" id="ARBA00022884"/>
    </source>
</evidence>
<evidence type="ECO:0000256" key="2">
    <source>
        <dbReference type="ARBA" id="ARBA00022730"/>
    </source>
</evidence>
<dbReference type="CDD" id="cd00473">
    <property type="entry name" value="bS6"/>
    <property type="match status" value="1"/>
</dbReference>
<dbReference type="InterPro" id="IPR014717">
    <property type="entry name" value="Transl_elong_EF1B/ribsomal_bS6"/>
</dbReference>
<dbReference type="InterPro" id="IPR020814">
    <property type="entry name" value="Ribosomal_S6_plastid/chlpt"/>
</dbReference>
<gene>
    <name evidence="8 10" type="primary">rpsF</name>
    <name evidence="10" type="ORF">HYS17_01940</name>
</gene>
<reference evidence="10 11" key="1">
    <citation type="submission" date="2020-07" db="EMBL/GenBank/DDBJ databases">
        <title>Huge and variable diversity of episymbiotic CPR bacteria and DPANN archaea in groundwater ecosystems.</title>
        <authorList>
            <person name="He C.Y."/>
            <person name="Keren R."/>
            <person name="Whittaker M."/>
            <person name="Farag I.F."/>
            <person name="Doudna J."/>
            <person name="Cate J.H.D."/>
            <person name="Banfield J.F."/>
        </authorList>
    </citation>
    <scope>NUCLEOTIDE SEQUENCE [LARGE SCALE GENOMIC DNA]</scope>
    <source>
        <strain evidence="10">NC_groundwater_70_Ag_B-0.1um_54_66</strain>
    </source>
</reference>
<feature type="compositionally biased region" description="Basic and acidic residues" evidence="9">
    <location>
        <begin position="105"/>
        <end position="122"/>
    </location>
</feature>
<dbReference type="Gene3D" id="3.30.70.60">
    <property type="match status" value="1"/>
</dbReference>
<dbReference type="HAMAP" id="MF_00360">
    <property type="entry name" value="Ribosomal_bS6"/>
    <property type="match status" value="1"/>
</dbReference>
<dbReference type="AlphaFoldDB" id="A0A7T5R2Z3"/>
<dbReference type="PROSITE" id="PS01048">
    <property type="entry name" value="RIBOSOMAL_S6"/>
    <property type="match status" value="1"/>
</dbReference>
<evidence type="ECO:0000313" key="10">
    <source>
        <dbReference type="EMBL" id="QQG36572.1"/>
    </source>
</evidence>
<sequence length="122" mass="14308">MPFYETVFIARQDLGTPQVEELTRQFSEIITKAGGKIAKTENWGLRNLAYRIKKNRKGHYVLIESDTPAEAMIEMERNMRINEDVLRYMTVRLDELSKGPSPIIDKSRRDEEDEDKFEREVA</sequence>
<dbReference type="GO" id="GO:0003735">
    <property type="term" value="F:structural constituent of ribosome"/>
    <property type="evidence" value="ECO:0007669"/>
    <property type="project" value="InterPro"/>
</dbReference>
<dbReference type="NCBIfam" id="TIGR00166">
    <property type="entry name" value="S6"/>
    <property type="match status" value="1"/>
</dbReference>
<evidence type="ECO:0000256" key="6">
    <source>
        <dbReference type="ARBA" id="ARBA00035104"/>
    </source>
</evidence>
<comment type="similarity">
    <text evidence="1 8">Belongs to the bacterial ribosomal protein bS6 family.</text>
</comment>
<dbReference type="EMBL" id="CP066681">
    <property type="protein sequence ID" value="QQG36572.1"/>
    <property type="molecule type" value="Genomic_DNA"/>
</dbReference>
<dbReference type="GO" id="GO:0022627">
    <property type="term" value="C:cytosolic small ribosomal subunit"/>
    <property type="evidence" value="ECO:0007669"/>
    <property type="project" value="TreeGrafter"/>
</dbReference>
<name>A0A7T5R2Z3_9BACT</name>
<accession>A0A7T5R2Z3</accession>
<dbReference type="InterPro" id="IPR000529">
    <property type="entry name" value="Ribosomal_bS6"/>
</dbReference>
<dbReference type="Pfam" id="PF01250">
    <property type="entry name" value="Ribosomal_S6"/>
    <property type="match status" value="1"/>
</dbReference>
<keyword evidence="3 8" id="KW-0694">RNA-binding</keyword>
<evidence type="ECO:0000313" key="11">
    <source>
        <dbReference type="Proteomes" id="UP000595362"/>
    </source>
</evidence>
<evidence type="ECO:0000256" key="7">
    <source>
        <dbReference type="ARBA" id="ARBA00035294"/>
    </source>
</evidence>
<evidence type="ECO:0000256" key="1">
    <source>
        <dbReference type="ARBA" id="ARBA00009512"/>
    </source>
</evidence>
<dbReference type="InterPro" id="IPR035980">
    <property type="entry name" value="Ribosomal_bS6_sf"/>
</dbReference>
<dbReference type="PANTHER" id="PTHR21011">
    <property type="entry name" value="MITOCHONDRIAL 28S RIBOSOMAL PROTEIN S6"/>
    <property type="match status" value="1"/>
</dbReference>
<dbReference type="GO" id="GO:0070181">
    <property type="term" value="F:small ribosomal subunit rRNA binding"/>
    <property type="evidence" value="ECO:0007669"/>
    <property type="project" value="TreeGrafter"/>
</dbReference>
<evidence type="ECO:0000256" key="5">
    <source>
        <dbReference type="ARBA" id="ARBA00023274"/>
    </source>
</evidence>
<comment type="function">
    <text evidence="6 8">Binds together with bS18 to 16S ribosomal RNA.</text>
</comment>
<keyword evidence="4 8" id="KW-0689">Ribosomal protein</keyword>
<keyword evidence="5 8" id="KW-0687">Ribonucleoprotein</keyword>
<evidence type="ECO:0000256" key="8">
    <source>
        <dbReference type="HAMAP-Rule" id="MF_00360"/>
    </source>
</evidence>
<dbReference type="PANTHER" id="PTHR21011:SF1">
    <property type="entry name" value="SMALL RIBOSOMAL SUBUNIT PROTEIN BS6M"/>
    <property type="match status" value="1"/>
</dbReference>
<organism evidence="10 11">
    <name type="scientific">Micavibrio aeruginosavorus</name>
    <dbReference type="NCBI Taxonomy" id="349221"/>
    <lineage>
        <taxon>Bacteria</taxon>
        <taxon>Pseudomonadati</taxon>
        <taxon>Bdellovibrionota</taxon>
        <taxon>Bdellovibrionia</taxon>
        <taxon>Bdellovibrionales</taxon>
        <taxon>Pseudobdellovibrionaceae</taxon>
        <taxon>Micavibrio</taxon>
    </lineage>
</organism>
<evidence type="ECO:0000256" key="4">
    <source>
        <dbReference type="ARBA" id="ARBA00022980"/>
    </source>
</evidence>
<protein>
    <recommendedName>
        <fullName evidence="7 8">Small ribosomal subunit protein bS6</fullName>
    </recommendedName>
</protein>
<dbReference type="InterPro" id="IPR020815">
    <property type="entry name" value="Ribosomal_bS6_CS"/>
</dbReference>
<proteinExistence type="inferred from homology"/>